<dbReference type="SUPFAM" id="SSF54171">
    <property type="entry name" value="DNA-binding domain"/>
    <property type="match status" value="1"/>
</dbReference>
<evidence type="ECO:0000256" key="7">
    <source>
        <dbReference type="ARBA" id="ARBA00023242"/>
    </source>
</evidence>
<reference evidence="11 12" key="1">
    <citation type="submission" date="2024-01" db="EMBL/GenBank/DDBJ databases">
        <title>The complete chloroplast genome sequence of Lithospermum erythrorhizon: insights into the phylogenetic relationship among Boraginaceae species and the maternal lineages of purple gromwells.</title>
        <authorList>
            <person name="Okada T."/>
            <person name="Watanabe K."/>
        </authorList>
    </citation>
    <scope>NUCLEOTIDE SEQUENCE [LARGE SCALE GENOMIC DNA]</scope>
</reference>
<feature type="domain" description="AP2/ERF" evidence="10">
    <location>
        <begin position="74"/>
        <end position="131"/>
    </location>
</feature>
<feature type="region of interest" description="Disordered" evidence="9">
    <location>
        <begin position="171"/>
        <end position="199"/>
    </location>
</feature>
<dbReference type="AlphaFoldDB" id="A0AAV3NTY7"/>
<dbReference type="Proteomes" id="UP001454036">
    <property type="component" value="Unassembled WGS sequence"/>
</dbReference>
<dbReference type="SMART" id="SM00380">
    <property type="entry name" value="AP2"/>
    <property type="match status" value="1"/>
</dbReference>
<feature type="compositionally biased region" description="Low complexity" evidence="9">
    <location>
        <begin position="180"/>
        <end position="190"/>
    </location>
</feature>
<proteinExistence type="inferred from homology"/>
<keyword evidence="12" id="KW-1185">Reference proteome</keyword>
<dbReference type="CDD" id="cd00018">
    <property type="entry name" value="AP2"/>
    <property type="match status" value="1"/>
</dbReference>
<comment type="subcellular location">
    <subcellularLocation>
        <location evidence="1">Nucleus</location>
    </subcellularLocation>
</comment>
<keyword evidence="6" id="KW-0804">Transcription</keyword>
<feature type="region of interest" description="Disordered" evidence="9">
    <location>
        <begin position="35"/>
        <end position="75"/>
    </location>
</feature>
<feature type="compositionally biased region" description="Low complexity" evidence="9">
    <location>
        <begin position="35"/>
        <end position="52"/>
    </location>
</feature>
<dbReference type="GO" id="GO:0005634">
    <property type="term" value="C:nucleus"/>
    <property type="evidence" value="ECO:0007669"/>
    <property type="project" value="UniProtKB-SubCell"/>
</dbReference>
<dbReference type="InterPro" id="IPR036955">
    <property type="entry name" value="AP2/ERF_dom_sf"/>
</dbReference>
<dbReference type="InterPro" id="IPR001471">
    <property type="entry name" value="AP2/ERF_dom"/>
</dbReference>
<evidence type="ECO:0000259" key="10">
    <source>
        <dbReference type="PROSITE" id="PS51032"/>
    </source>
</evidence>
<keyword evidence="5" id="KW-0010">Activator</keyword>
<dbReference type="EMBL" id="BAABME010000393">
    <property type="protein sequence ID" value="GAA0142393.1"/>
    <property type="molecule type" value="Genomic_DNA"/>
</dbReference>
<evidence type="ECO:0000256" key="3">
    <source>
        <dbReference type="ARBA" id="ARBA00023015"/>
    </source>
</evidence>
<accession>A0AAV3NTY7</accession>
<evidence type="ECO:0000256" key="2">
    <source>
        <dbReference type="ARBA" id="ARBA00022821"/>
    </source>
</evidence>
<dbReference type="GO" id="GO:0003700">
    <property type="term" value="F:DNA-binding transcription factor activity"/>
    <property type="evidence" value="ECO:0007669"/>
    <property type="project" value="InterPro"/>
</dbReference>
<keyword evidence="4 11" id="KW-0238">DNA-binding</keyword>
<sequence>MEEQANRDSLAQDYFPLSSISTTFATISNCANSSLSPTYTSSSNSRSPAPNESKVEECSKKIQEKKSSNEHHPIYHGVRKRSWGKWVSEIREPKKKSRIWLGTYPTAEMAARAHDVATLAIKGPSAHLNFPHLAHKLPRPDSNSPKDIQVAATKAAATLFECPSQDNLEIEPDQAEPENSHSSTCMSSSSDINQECPISASPQDDDTFFNLLPDLSIGGYHDHHHYYDLTFLYEMSLELK</sequence>
<dbReference type="PRINTS" id="PR00367">
    <property type="entry name" value="ETHRSPELEMNT"/>
</dbReference>
<evidence type="ECO:0000256" key="5">
    <source>
        <dbReference type="ARBA" id="ARBA00023159"/>
    </source>
</evidence>
<keyword evidence="7" id="KW-0539">Nucleus</keyword>
<comment type="similarity">
    <text evidence="8">Belongs to the AP2/ERF transcription factor family. ERF subfamily.</text>
</comment>
<dbReference type="InterPro" id="IPR051032">
    <property type="entry name" value="AP2/ERF_TF_ERF_subfamily"/>
</dbReference>
<dbReference type="GO" id="GO:0006952">
    <property type="term" value="P:defense response"/>
    <property type="evidence" value="ECO:0007669"/>
    <property type="project" value="UniProtKB-KW"/>
</dbReference>
<evidence type="ECO:0000256" key="6">
    <source>
        <dbReference type="ARBA" id="ARBA00023163"/>
    </source>
</evidence>
<feature type="compositionally biased region" description="Basic and acidic residues" evidence="9">
    <location>
        <begin position="53"/>
        <end position="73"/>
    </location>
</feature>
<keyword evidence="2" id="KW-0611">Plant defense</keyword>
<evidence type="ECO:0000313" key="12">
    <source>
        <dbReference type="Proteomes" id="UP001454036"/>
    </source>
</evidence>
<dbReference type="Gene3D" id="3.30.730.10">
    <property type="entry name" value="AP2/ERF domain"/>
    <property type="match status" value="1"/>
</dbReference>
<evidence type="ECO:0000256" key="9">
    <source>
        <dbReference type="SAM" id="MobiDB-lite"/>
    </source>
</evidence>
<gene>
    <name evidence="11" type="ORF">LIER_03301</name>
</gene>
<keyword evidence="3" id="KW-0805">Transcription regulation</keyword>
<dbReference type="Pfam" id="PF00847">
    <property type="entry name" value="AP2"/>
    <property type="match status" value="1"/>
</dbReference>
<dbReference type="GO" id="GO:0003677">
    <property type="term" value="F:DNA binding"/>
    <property type="evidence" value="ECO:0007669"/>
    <property type="project" value="UniProtKB-KW"/>
</dbReference>
<name>A0AAV3NTY7_LITER</name>
<evidence type="ECO:0000256" key="8">
    <source>
        <dbReference type="ARBA" id="ARBA00024343"/>
    </source>
</evidence>
<dbReference type="PANTHER" id="PTHR31985">
    <property type="entry name" value="ETHYLENE-RESPONSIVE TRANSCRIPTION FACTOR ERF042-RELATED"/>
    <property type="match status" value="1"/>
</dbReference>
<dbReference type="InterPro" id="IPR016177">
    <property type="entry name" value="DNA-bd_dom_sf"/>
</dbReference>
<dbReference type="PROSITE" id="PS51032">
    <property type="entry name" value="AP2_ERF"/>
    <property type="match status" value="1"/>
</dbReference>
<protein>
    <submittedName>
        <fullName evidence="11">DNA-binding transcription factor</fullName>
    </submittedName>
</protein>
<evidence type="ECO:0000256" key="1">
    <source>
        <dbReference type="ARBA" id="ARBA00004123"/>
    </source>
</evidence>
<dbReference type="FunFam" id="3.30.730.10:FF:000001">
    <property type="entry name" value="Ethylene-responsive transcription factor 2"/>
    <property type="match status" value="1"/>
</dbReference>
<dbReference type="PANTHER" id="PTHR31985:SF130">
    <property type="entry name" value="ETHYLENE-RESPONSIVE TRANSCRIPTION FACTOR ERF034"/>
    <property type="match status" value="1"/>
</dbReference>
<evidence type="ECO:0000313" key="11">
    <source>
        <dbReference type="EMBL" id="GAA0142393.1"/>
    </source>
</evidence>
<comment type="caution">
    <text evidence="11">The sequence shown here is derived from an EMBL/GenBank/DDBJ whole genome shotgun (WGS) entry which is preliminary data.</text>
</comment>
<organism evidence="11 12">
    <name type="scientific">Lithospermum erythrorhizon</name>
    <name type="common">Purple gromwell</name>
    <name type="synonym">Lithospermum officinale var. erythrorhizon</name>
    <dbReference type="NCBI Taxonomy" id="34254"/>
    <lineage>
        <taxon>Eukaryota</taxon>
        <taxon>Viridiplantae</taxon>
        <taxon>Streptophyta</taxon>
        <taxon>Embryophyta</taxon>
        <taxon>Tracheophyta</taxon>
        <taxon>Spermatophyta</taxon>
        <taxon>Magnoliopsida</taxon>
        <taxon>eudicotyledons</taxon>
        <taxon>Gunneridae</taxon>
        <taxon>Pentapetalae</taxon>
        <taxon>asterids</taxon>
        <taxon>lamiids</taxon>
        <taxon>Boraginales</taxon>
        <taxon>Boraginaceae</taxon>
        <taxon>Boraginoideae</taxon>
        <taxon>Lithospermeae</taxon>
        <taxon>Lithospermum</taxon>
    </lineage>
</organism>
<evidence type="ECO:0000256" key="4">
    <source>
        <dbReference type="ARBA" id="ARBA00023125"/>
    </source>
</evidence>